<evidence type="ECO:0000313" key="1">
    <source>
        <dbReference type="EMBL" id="OLR94152.1"/>
    </source>
</evidence>
<keyword evidence="2" id="KW-1185">Reference proteome</keyword>
<dbReference type="NCBIfam" id="TIGR03083">
    <property type="entry name" value="maleylpyruvate isomerase family mycothiol-dependent enzyme"/>
    <property type="match status" value="1"/>
</dbReference>
<dbReference type="Proteomes" id="UP000186040">
    <property type="component" value="Unassembled WGS sequence"/>
</dbReference>
<dbReference type="SUPFAM" id="SSF109854">
    <property type="entry name" value="DinB/YfiT-like putative metalloenzymes"/>
    <property type="match status" value="1"/>
</dbReference>
<name>A0A1Q9LQ48_9PSEU</name>
<comment type="caution">
    <text evidence="1">The sequence shown here is derived from an EMBL/GenBank/DDBJ whole genome shotgun (WGS) entry which is preliminary data.</text>
</comment>
<organism evidence="1 2">
    <name type="scientific">Actinokineospora bangkokensis</name>
    <dbReference type="NCBI Taxonomy" id="1193682"/>
    <lineage>
        <taxon>Bacteria</taxon>
        <taxon>Bacillati</taxon>
        <taxon>Actinomycetota</taxon>
        <taxon>Actinomycetes</taxon>
        <taxon>Pseudonocardiales</taxon>
        <taxon>Pseudonocardiaceae</taxon>
        <taxon>Actinokineospora</taxon>
    </lineage>
</organism>
<dbReference type="AlphaFoldDB" id="A0A1Q9LQ48"/>
<dbReference type="EMBL" id="MKQR01000007">
    <property type="protein sequence ID" value="OLR94152.1"/>
    <property type="molecule type" value="Genomic_DNA"/>
</dbReference>
<dbReference type="RefSeq" id="WP_075973534.1">
    <property type="nucleotide sequence ID" value="NZ_MKQR01000007.1"/>
</dbReference>
<dbReference type="NCBIfam" id="TIGR03085">
    <property type="entry name" value="TIGR03085 family metal-binding protein"/>
    <property type="match status" value="1"/>
</dbReference>
<dbReference type="InterPro" id="IPR017517">
    <property type="entry name" value="Maleyloyr_isom"/>
</dbReference>
<dbReference type="OrthoDB" id="3268903at2"/>
<dbReference type="InterPro" id="IPR017519">
    <property type="entry name" value="CHP03085"/>
</dbReference>
<sequence>MGVARDERAALCTLFTEVGPDAPTLCGGWLTRDLAAHLVVRERRLDAAPGILLPPLAGHLAKVTASYTRRPWAELVDLVRVGPPAWSPFKPLDELINTTEFFVHHEDVRRGGAEWEPRPADPRRDGALWSTLGRQGKVLLRKSPVGVKLRSGDRELVAKKGPDEVTLVGEPGEILLFAFGRDKAAVTFEGSDASVAAVKGMPRGF</sequence>
<protein>
    <submittedName>
        <fullName evidence="1">TIGR03085 family protein</fullName>
    </submittedName>
</protein>
<dbReference type="STRING" id="1193682.BJP25_10115"/>
<gene>
    <name evidence="1" type="ORF">BJP25_10115</name>
</gene>
<proteinExistence type="predicted"/>
<evidence type="ECO:0000313" key="2">
    <source>
        <dbReference type="Proteomes" id="UP000186040"/>
    </source>
</evidence>
<dbReference type="InterPro" id="IPR034660">
    <property type="entry name" value="DinB/YfiT-like"/>
</dbReference>
<reference evidence="1 2" key="1">
    <citation type="submission" date="2016-10" db="EMBL/GenBank/DDBJ databases">
        <title>The Draft Genome Sequence of Actinokineospora bangkokensis 44EHWT reveals the biosynthetic pathway of antifungal compounds Thailandins with unusual extender unit butylmalonyl-CoA.</title>
        <authorList>
            <person name="Greule A."/>
            <person name="Intra B."/>
            <person name="Flemming S."/>
            <person name="Rommel M.G."/>
            <person name="Panbangred W."/>
            <person name="Bechthold A."/>
        </authorList>
    </citation>
    <scope>NUCLEOTIDE SEQUENCE [LARGE SCALE GENOMIC DNA]</scope>
    <source>
        <strain evidence="1 2">44EHW</strain>
    </source>
</reference>
<accession>A0A1Q9LQ48</accession>